<organism evidence="1 2">
    <name type="scientific">Apiotrichum porosum</name>
    <dbReference type="NCBI Taxonomy" id="105984"/>
    <lineage>
        <taxon>Eukaryota</taxon>
        <taxon>Fungi</taxon>
        <taxon>Dikarya</taxon>
        <taxon>Basidiomycota</taxon>
        <taxon>Agaricomycotina</taxon>
        <taxon>Tremellomycetes</taxon>
        <taxon>Trichosporonales</taxon>
        <taxon>Trichosporonaceae</taxon>
        <taxon>Apiotrichum</taxon>
    </lineage>
</organism>
<dbReference type="RefSeq" id="XP_028474096.1">
    <property type="nucleotide sequence ID" value="XM_028617633.1"/>
</dbReference>
<dbReference type="InterPro" id="IPR052058">
    <property type="entry name" value="Alcohol_O-acetyltransferase"/>
</dbReference>
<name>A0A427XJ75_9TREE</name>
<dbReference type="EMBL" id="RSCE01000011">
    <property type="protein sequence ID" value="RSH78949.1"/>
    <property type="molecule type" value="Genomic_DNA"/>
</dbReference>
<dbReference type="GeneID" id="39586415"/>
<dbReference type="AlphaFoldDB" id="A0A427XJ75"/>
<reference evidence="1 2" key="1">
    <citation type="submission" date="2018-11" db="EMBL/GenBank/DDBJ databases">
        <title>Genome sequence of Apiotrichum porosum DSM 27194.</title>
        <authorList>
            <person name="Aliyu H."/>
            <person name="Gorte O."/>
            <person name="Ochsenreither K."/>
        </authorList>
    </citation>
    <scope>NUCLEOTIDE SEQUENCE [LARGE SCALE GENOMIC DNA]</scope>
    <source>
        <strain evidence="1 2">DSM 27194</strain>
    </source>
</reference>
<protein>
    <submittedName>
        <fullName evidence="1">Uncharacterized protein</fullName>
    </submittedName>
</protein>
<proteinExistence type="predicted"/>
<accession>A0A427XJ75</accession>
<evidence type="ECO:0000313" key="1">
    <source>
        <dbReference type="EMBL" id="RSH78949.1"/>
    </source>
</evidence>
<keyword evidence="2" id="KW-1185">Reference proteome</keyword>
<evidence type="ECO:0000313" key="2">
    <source>
        <dbReference type="Proteomes" id="UP000279236"/>
    </source>
</evidence>
<dbReference type="PANTHER" id="PTHR28037">
    <property type="entry name" value="ALCOHOL O-ACETYLTRANSFERASE 1-RELATED"/>
    <property type="match status" value="1"/>
</dbReference>
<dbReference type="Proteomes" id="UP000279236">
    <property type="component" value="Unassembled WGS sequence"/>
</dbReference>
<comment type="caution">
    <text evidence="1">The sequence shown here is derived from an EMBL/GenBank/DDBJ whole genome shotgun (WGS) entry which is preliminary data.</text>
</comment>
<dbReference type="PANTHER" id="PTHR28037:SF1">
    <property type="entry name" value="ALCOHOL O-ACETYLTRANSFERASE 1-RELATED"/>
    <property type="match status" value="1"/>
</dbReference>
<sequence>MIISYVIKYDHESAPDLAEIKSRVEKVQQLFPLLQARIVDGHTTQPAFELRDPWHPSEIVRERTLSETEDDGDDAALIQCQLQRSQRVDYYTRPAWSVDLIHGAKTSFLGLNTNHVIMDGRGSLRLLAALTQPDGMEGLSTETLGASLYDNTVDIKPTLKTMIPVFWQEIIVPILPVWLQQRVISSTWPGAQPTPLNRDFDVALASLSASTTALLKATAKARGVPTLHPVLQTAYVAASWAVFHKDADELTFVTSAPRSERTPTLGHSAVTSVYVNVLEDKGIARGSHNFWDEAQRLSAHLTDPSTIDTCRRTIGLLAWMPDPTPGKDGITGWDRYFTMRATAAAPFFDSLMVSNLGAMSLPPGATDSLWSQINHPCTLALCGSLFGHNGGLRLTTTFFEGVPATKAEVDRVHRLWEGILTQVATGAGGTFADLAQAVEAE</sequence>
<dbReference type="STRING" id="105984.A0A427XJ75"/>
<dbReference type="OrthoDB" id="2150604at2759"/>
<gene>
    <name evidence="1" type="ORF">EHS24_001872</name>
</gene>